<name>A0LD95_MAGMM</name>
<dbReference type="SUPFAM" id="SSF53335">
    <property type="entry name" value="S-adenosyl-L-methionine-dependent methyltransferases"/>
    <property type="match status" value="2"/>
</dbReference>
<dbReference type="InterPro" id="IPR029063">
    <property type="entry name" value="SAM-dependent_MTases_sf"/>
</dbReference>
<dbReference type="Pfam" id="PF05711">
    <property type="entry name" value="TylF"/>
    <property type="match status" value="1"/>
</dbReference>
<dbReference type="RefSeq" id="WP_011714994.1">
    <property type="nucleotide sequence ID" value="NC_008576.1"/>
</dbReference>
<dbReference type="Proteomes" id="UP000002586">
    <property type="component" value="Chromosome"/>
</dbReference>
<dbReference type="PANTHER" id="PTHR40036:SF1">
    <property type="entry name" value="MACROCIN O-METHYLTRANSFERASE"/>
    <property type="match status" value="1"/>
</dbReference>
<dbReference type="eggNOG" id="COG4122">
    <property type="taxonomic scope" value="Bacteria"/>
</dbReference>
<dbReference type="STRING" id="156889.Mmc1_3453"/>
<dbReference type="OrthoDB" id="9811332at2"/>
<dbReference type="GO" id="GO:0008168">
    <property type="term" value="F:methyltransferase activity"/>
    <property type="evidence" value="ECO:0007669"/>
    <property type="project" value="UniProtKB-KW"/>
</dbReference>
<dbReference type="Pfam" id="PF13578">
    <property type="entry name" value="Methyltransf_24"/>
    <property type="match status" value="1"/>
</dbReference>
<proteinExistence type="predicted"/>
<dbReference type="HOGENOM" id="CLU_560004_0_0_5"/>
<dbReference type="PANTHER" id="PTHR40036">
    <property type="entry name" value="MACROCIN O-METHYLTRANSFERASE"/>
    <property type="match status" value="1"/>
</dbReference>
<dbReference type="AlphaFoldDB" id="A0LD95"/>
<reference evidence="2" key="1">
    <citation type="journal article" date="2009" name="Appl. Environ. Microbiol.">
        <title>Complete genome sequence of the chemolithoautotrophic marine magnetotactic coccus strain MC-1.</title>
        <authorList>
            <person name="Schubbe S."/>
            <person name="Williams T.J."/>
            <person name="Xie G."/>
            <person name="Kiss H.E."/>
            <person name="Brettin T.S."/>
            <person name="Martinez D."/>
            <person name="Ross C.A."/>
            <person name="Schuler D."/>
            <person name="Cox B.L."/>
            <person name="Nealson K.H."/>
            <person name="Bazylinski D.A."/>
        </authorList>
    </citation>
    <scope>NUCLEOTIDE SEQUENCE [LARGE SCALE GENOMIC DNA]</scope>
    <source>
        <strain evidence="2">ATCC BAA-1437 / JCM 17883 / MC-1</strain>
    </source>
</reference>
<evidence type="ECO:0000313" key="1">
    <source>
        <dbReference type="EMBL" id="ABK45938.1"/>
    </source>
</evidence>
<accession>A0LD95</accession>
<gene>
    <name evidence="1" type="ordered locus">Mmc1_3453</name>
</gene>
<keyword evidence="1" id="KW-0489">Methyltransferase</keyword>
<keyword evidence="2" id="KW-1185">Reference proteome</keyword>
<keyword evidence="1" id="KW-0808">Transferase</keyword>
<protein>
    <submittedName>
        <fullName evidence="1">Macrocin-O-methyltransferase domain protein</fullName>
    </submittedName>
</protein>
<sequence length="485" mass="54201">MNSPEQSPTAPPTPQRWDYSDPNFIRVYPDAAFPNRVVGDPMRNTWPYLRRAIPHTWYVDRRNPMVGFLNRDESQLIYNIALPFRGQTGLEIGCWMGWSACHIALAGVVLDVVDPLFNDPVLLQSVRDSLASAGVLHTTNLVVGASPEAVTQLAKAHNKRWPFIFIDGDHEGHAPLQDAQVCEKLAADDAVILFHDLAAPAVAEGLAFLRHSGWQTLIYQTAQIMGIAWRGCMTPINHRPDPRINWPLPDFLRTFPCAGTPQAQQLLDNLAPFYQCLPQIRPYTMLSQARLFNLFQQAKQICDADLPGDFVECGSWRGGAAALLAWVVRRYSRRPRSVYAFDTFAGMPQATARDKSAQGTHADKTPFGTGTLSAPLEQYLLKIAQQLQLLDVIKPIQGLFQDTFPTIAPQIPTIALLHADADWYESTQLIFATFYDKVIPGGTVQIDDYGAWQGCKEAVDEFFAQRNINLALHPLDFTGVYFIKP</sequence>
<dbReference type="KEGG" id="mgm:Mmc1_3453"/>
<dbReference type="InterPro" id="IPR008884">
    <property type="entry name" value="TylF_MeTrfase"/>
</dbReference>
<evidence type="ECO:0000313" key="2">
    <source>
        <dbReference type="Proteomes" id="UP000002586"/>
    </source>
</evidence>
<reference evidence="1 2" key="2">
    <citation type="journal article" date="2012" name="Int. J. Syst. Evol. Microbiol.">
        <title>Magnetococcus marinus gen. nov., sp. nov., a marine, magnetotactic bacterium that represents a novel lineage (Magnetococcaceae fam. nov.; Magnetococcales ord. nov.) at the base of the Alphaproteobacteria.</title>
        <authorList>
            <person name="Bazylinski D.A."/>
            <person name="Williams T.J."/>
            <person name="Lefevre C.T."/>
            <person name="Berg R.J."/>
            <person name="Zhang C.L."/>
            <person name="Bowser S.S."/>
            <person name="Dean A.J."/>
            <person name="Beveridge T.J."/>
        </authorList>
    </citation>
    <scope>NUCLEOTIDE SEQUENCE [LARGE SCALE GENOMIC DNA]</scope>
    <source>
        <strain evidence="2">ATCC BAA-1437 / JCM 17883 / MC-1</strain>
    </source>
</reference>
<dbReference type="EMBL" id="CP000471">
    <property type="protein sequence ID" value="ABK45938.1"/>
    <property type="molecule type" value="Genomic_DNA"/>
</dbReference>
<dbReference type="Gene3D" id="3.40.50.150">
    <property type="entry name" value="Vaccinia Virus protein VP39"/>
    <property type="match status" value="2"/>
</dbReference>
<organism evidence="1 2">
    <name type="scientific">Magnetococcus marinus (strain ATCC BAA-1437 / JCM 17883 / MC-1)</name>
    <dbReference type="NCBI Taxonomy" id="156889"/>
    <lineage>
        <taxon>Bacteria</taxon>
        <taxon>Pseudomonadati</taxon>
        <taxon>Pseudomonadota</taxon>
        <taxon>Magnetococcia</taxon>
        <taxon>Magnetococcales</taxon>
        <taxon>Magnetococcaceae</taxon>
        <taxon>Magnetococcus</taxon>
    </lineage>
</organism>
<dbReference type="GO" id="GO:0032259">
    <property type="term" value="P:methylation"/>
    <property type="evidence" value="ECO:0007669"/>
    <property type="project" value="UniProtKB-KW"/>
</dbReference>